<reference evidence="5" key="1">
    <citation type="submission" date="2014-03" db="EMBL/GenBank/DDBJ databases">
        <title>Complete genome of Pseudomonas balearica DSM 6083T, a sewage water isolate from an enrichment with 2-methylnaphthalene.</title>
        <authorList>
            <person name="Salva-Serra F."/>
            <person name="Jaen-Luchoro D."/>
            <person name="Busquets A."/>
            <person name="Pena A."/>
            <person name="Gomila M."/>
            <person name="Bosch R."/>
            <person name="Nogales B."/>
            <person name="Garcia-Valdes E."/>
            <person name="Lalucat J."/>
            <person name="Bennasar A."/>
        </authorList>
    </citation>
    <scope>NUCLEOTIDE SEQUENCE [LARGE SCALE GENOMIC DNA]</scope>
    <source>
        <strain evidence="5">DSM 6083</strain>
    </source>
</reference>
<feature type="coiled-coil region" evidence="1">
    <location>
        <begin position="27"/>
        <end position="54"/>
    </location>
</feature>
<dbReference type="AlphaFoldDB" id="A0A8D4C6W1"/>
<keyword evidence="2" id="KW-1133">Transmembrane helix</keyword>
<dbReference type="Proteomes" id="UP000031271">
    <property type="component" value="Chromosome"/>
</dbReference>
<keyword evidence="2" id="KW-0812">Transmembrane</keyword>
<sequence>MSPVLIAALVIGGVLLLIAIGYINQVVERHKLEKARLKAELNDRRRRCQQLSDSFPGQLMTPALKQLLTRLELDAGEKLLPLDKTDDALQSRLQTLRAEREKGESVEVRNAPCQIVTEAQAKEVRFMLEDLHAQVVRGAKDGVLKQDEAKQWLREIQRLLVRLHIDYFNNLGKQALQQNLPQRARLAFERAVNYIRKQPKPVEYQSQLRQLEAALAHAEALVLRQGTPQPTEPSILAEGMKSFDDDDLWKKNNVY</sequence>
<evidence type="ECO:0000256" key="1">
    <source>
        <dbReference type="SAM" id="Coils"/>
    </source>
</evidence>
<dbReference type="EMBL" id="CP007511">
    <property type="protein sequence ID" value="AJE15758.1"/>
    <property type="molecule type" value="Genomic_DNA"/>
</dbReference>
<keyword evidence="2" id="KW-0472">Membrane</keyword>
<evidence type="ECO:0000313" key="5">
    <source>
        <dbReference type="Proteomes" id="UP000031271"/>
    </source>
</evidence>
<protein>
    <submittedName>
        <fullName evidence="3">Uncharacterized protein</fullName>
    </submittedName>
</protein>
<evidence type="ECO:0000313" key="6">
    <source>
        <dbReference type="Proteomes" id="UP000182276"/>
    </source>
</evidence>
<evidence type="ECO:0000313" key="3">
    <source>
        <dbReference type="EMBL" id="AJE15758.1"/>
    </source>
</evidence>
<evidence type="ECO:0000256" key="2">
    <source>
        <dbReference type="SAM" id="Phobius"/>
    </source>
</evidence>
<dbReference type="GeneID" id="77260673"/>
<evidence type="ECO:0000313" key="4">
    <source>
        <dbReference type="EMBL" id="SDM52181.1"/>
    </source>
</evidence>
<feature type="transmembrane region" description="Helical" evidence="2">
    <location>
        <begin position="6"/>
        <end position="27"/>
    </location>
</feature>
<dbReference type="Proteomes" id="UP000182276">
    <property type="component" value="Unassembled WGS sequence"/>
</dbReference>
<proteinExistence type="predicted"/>
<keyword evidence="1" id="KW-0175">Coiled coil</keyword>
<dbReference type="EMBL" id="FNHO01000005">
    <property type="protein sequence ID" value="SDM52181.1"/>
    <property type="molecule type" value="Genomic_DNA"/>
</dbReference>
<name>A0A8D4C6W1_9GAMM</name>
<keyword evidence="6" id="KW-1185">Reference proteome</keyword>
<accession>A0A8D4C6W1</accession>
<reference evidence="4 6" key="2">
    <citation type="submission" date="2016-10" db="EMBL/GenBank/DDBJ databases">
        <authorList>
            <person name="Varghese N."/>
            <person name="Submissions S."/>
        </authorList>
    </citation>
    <scope>NUCLEOTIDE SEQUENCE [LARGE SCALE GENOMIC DNA]</scope>
    <source>
        <strain evidence="4 6">DSM 6083</strain>
    </source>
</reference>
<dbReference type="RefSeq" id="WP_043220864.1">
    <property type="nucleotide sequence ID" value="NZ_CP007511.1"/>
</dbReference>
<dbReference type="KEGG" id="pbm:CL52_12245"/>
<gene>
    <name evidence="3" type="ORF">CL52_12245</name>
    <name evidence="4" type="ORF">SAMN05660875_105362</name>
</gene>
<reference evidence="3 5" key="3">
    <citation type="journal article" name="Genome Announc.">
        <title>Complete Genome Sequence of Pseudomonas balearica DSM 6083T.</title>
        <authorList>
            <person name="Bennasar-Figueras A."/>
            <person name="Salva-Serra F."/>
            <person name="Jaen-Luchoro D."/>
            <person name="Segui C."/>
            <person name="Aliaga F."/>
            <person name="Busquets A."/>
            <person name="Gomila M."/>
            <person name="Moore E.R."/>
            <person name="Lalucat J."/>
        </authorList>
    </citation>
    <scope>NUCLEOTIDE SEQUENCE [LARGE SCALE GENOMIC DNA]</scope>
    <source>
        <strain evidence="5">DSM 6083</strain>
        <strain evidence="3">DSM6083</strain>
    </source>
</reference>
<organism evidence="3 5">
    <name type="scientific">Stutzerimonas balearica DSM 6083</name>
    <dbReference type="NCBI Taxonomy" id="1123016"/>
    <lineage>
        <taxon>Bacteria</taxon>
        <taxon>Pseudomonadati</taxon>
        <taxon>Pseudomonadota</taxon>
        <taxon>Gammaproteobacteria</taxon>
        <taxon>Pseudomonadales</taxon>
        <taxon>Pseudomonadaceae</taxon>
        <taxon>Stutzerimonas</taxon>
    </lineage>
</organism>